<dbReference type="Pfam" id="PF00326">
    <property type="entry name" value="Peptidase_S9"/>
    <property type="match status" value="1"/>
</dbReference>
<dbReference type="Gene3D" id="3.40.50.1820">
    <property type="entry name" value="alpha/beta hydrolase"/>
    <property type="match status" value="1"/>
</dbReference>
<proteinExistence type="predicted"/>
<organism evidence="2 3">
    <name type="scientific">Candidatus Roizmanbacteria bacterium CG_4_10_14_0_8_um_filter_39_9</name>
    <dbReference type="NCBI Taxonomy" id="1974829"/>
    <lineage>
        <taxon>Bacteria</taxon>
        <taxon>Candidatus Roizmaniibacteriota</taxon>
    </lineage>
</organism>
<dbReference type="GO" id="GO:0008236">
    <property type="term" value="F:serine-type peptidase activity"/>
    <property type="evidence" value="ECO:0007669"/>
    <property type="project" value="InterPro"/>
</dbReference>
<dbReference type="InterPro" id="IPR029058">
    <property type="entry name" value="AB_hydrolase_fold"/>
</dbReference>
<evidence type="ECO:0000313" key="2">
    <source>
        <dbReference type="EMBL" id="PIY68694.1"/>
    </source>
</evidence>
<dbReference type="SUPFAM" id="SSF53474">
    <property type="entry name" value="alpha/beta-Hydrolases"/>
    <property type="match status" value="1"/>
</dbReference>
<dbReference type="InterPro" id="IPR001375">
    <property type="entry name" value="Peptidase_S9_cat"/>
</dbReference>
<feature type="domain" description="Peptidase S9 prolyl oligopeptidase catalytic" evidence="1">
    <location>
        <begin position="9"/>
        <end position="87"/>
    </location>
</feature>
<name>A0A2M7QBT4_9BACT</name>
<comment type="caution">
    <text evidence="2">The sequence shown here is derived from an EMBL/GenBank/DDBJ whole genome shotgun (WGS) entry which is preliminary data.</text>
</comment>
<gene>
    <name evidence="2" type="ORF">COY90_04540</name>
</gene>
<evidence type="ECO:0000259" key="1">
    <source>
        <dbReference type="Pfam" id="PF00326"/>
    </source>
</evidence>
<evidence type="ECO:0000313" key="3">
    <source>
        <dbReference type="Proteomes" id="UP000230108"/>
    </source>
</evidence>
<feature type="non-terminal residue" evidence="2">
    <location>
        <position position="1"/>
    </location>
</feature>
<dbReference type="GO" id="GO:0006508">
    <property type="term" value="P:proteolysis"/>
    <property type="evidence" value="ECO:0007669"/>
    <property type="project" value="InterPro"/>
</dbReference>
<accession>A0A2M7QBT4</accession>
<dbReference type="Proteomes" id="UP000230108">
    <property type="component" value="Unassembled WGS sequence"/>
</dbReference>
<dbReference type="EMBL" id="PFLF01000097">
    <property type="protein sequence ID" value="PIY68694.1"/>
    <property type="molecule type" value="Genomic_DNA"/>
</dbReference>
<sequence length="89" mass="10233">ANFEHDYNADLFSPHNYYQWIKAPLSIHQGTIDEAVPPQWSQDLVSALQKKGVNVIYHTYPGDHNMFPSAWSDAVADSFAFFDENFKIQ</sequence>
<dbReference type="AlphaFoldDB" id="A0A2M7QBT4"/>
<protein>
    <recommendedName>
        <fullName evidence="1">Peptidase S9 prolyl oligopeptidase catalytic domain-containing protein</fullName>
    </recommendedName>
</protein>
<reference evidence="3" key="1">
    <citation type="submission" date="2017-09" db="EMBL/GenBank/DDBJ databases">
        <title>Depth-based differentiation of microbial function through sediment-hosted aquifers and enrichment of novel symbionts in the deep terrestrial subsurface.</title>
        <authorList>
            <person name="Probst A.J."/>
            <person name="Ladd B."/>
            <person name="Jarett J.K."/>
            <person name="Geller-Mcgrath D.E."/>
            <person name="Sieber C.M.K."/>
            <person name="Emerson J.B."/>
            <person name="Anantharaman K."/>
            <person name="Thomas B.C."/>
            <person name="Malmstrom R."/>
            <person name="Stieglmeier M."/>
            <person name="Klingl A."/>
            <person name="Woyke T."/>
            <person name="Ryan C.M."/>
            <person name="Banfield J.F."/>
        </authorList>
    </citation>
    <scope>NUCLEOTIDE SEQUENCE [LARGE SCALE GENOMIC DNA]</scope>
</reference>